<dbReference type="Pfam" id="PF02518">
    <property type="entry name" value="HATPase_c"/>
    <property type="match status" value="1"/>
</dbReference>
<dbReference type="EC" id="2.7.13.3" evidence="2"/>
<feature type="coiled-coil region" evidence="6">
    <location>
        <begin position="13"/>
        <end position="58"/>
    </location>
</feature>
<evidence type="ECO:0000259" key="8">
    <source>
        <dbReference type="PROSITE" id="PS50112"/>
    </source>
</evidence>
<evidence type="ECO:0000256" key="3">
    <source>
        <dbReference type="ARBA" id="ARBA00022553"/>
    </source>
</evidence>
<keyword evidence="4" id="KW-0808">Transferase</keyword>
<feature type="coiled-coil region" evidence="6">
    <location>
        <begin position="170"/>
        <end position="197"/>
    </location>
</feature>
<dbReference type="PANTHER" id="PTHR43304:SF1">
    <property type="entry name" value="PAC DOMAIN-CONTAINING PROTEIN"/>
    <property type="match status" value="1"/>
</dbReference>
<dbReference type="NCBIfam" id="TIGR00229">
    <property type="entry name" value="sensory_box"/>
    <property type="match status" value="1"/>
</dbReference>
<feature type="domain" description="Histidine kinase" evidence="7">
    <location>
        <begin position="197"/>
        <end position="404"/>
    </location>
</feature>
<evidence type="ECO:0000259" key="7">
    <source>
        <dbReference type="PROSITE" id="PS50109"/>
    </source>
</evidence>
<dbReference type="InterPro" id="IPR003594">
    <property type="entry name" value="HATPase_dom"/>
</dbReference>
<dbReference type="SUPFAM" id="SSF55785">
    <property type="entry name" value="PYP-like sensor domain (PAS domain)"/>
    <property type="match status" value="1"/>
</dbReference>
<dbReference type="CDD" id="cd00082">
    <property type="entry name" value="HisKA"/>
    <property type="match status" value="1"/>
</dbReference>
<dbReference type="PRINTS" id="PR00344">
    <property type="entry name" value="BCTRLSENSOR"/>
</dbReference>
<dbReference type="PROSITE" id="PS50112">
    <property type="entry name" value="PAS"/>
    <property type="match status" value="1"/>
</dbReference>
<dbReference type="InterPro" id="IPR035965">
    <property type="entry name" value="PAS-like_dom_sf"/>
</dbReference>
<reference evidence="9 10" key="1">
    <citation type="submission" date="2023-09" db="EMBL/GenBank/DDBJ databases">
        <authorList>
            <person name="Rey-Velasco X."/>
        </authorList>
    </citation>
    <scope>NUCLEOTIDE SEQUENCE [LARGE SCALE GENOMIC DNA]</scope>
    <source>
        <strain evidence="9 10">W332</strain>
    </source>
</reference>
<dbReference type="InterPro" id="IPR005467">
    <property type="entry name" value="His_kinase_dom"/>
</dbReference>
<evidence type="ECO:0000313" key="10">
    <source>
        <dbReference type="Proteomes" id="UP001259492"/>
    </source>
</evidence>
<dbReference type="InterPro" id="IPR004358">
    <property type="entry name" value="Sig_transdc_His_kin-like_C"/>
</dbReference>
<dbReference type="SUPFAM" id="SSF55874">
    <property type="entry name" value="ATPase domain of HSP90 chaperone/DNA topoisomerase II/histidine kinase"/>
    <property type="match status" value="1"/>
</dbReference>
<dbReference type="InterPro" id="IPR003661">
    <property type="entry name" value="HisK_dim/P_dom"/>
</dbReference>
<dbReference type="SMART" id="SM00388">
    <property type="entry name" value="HisKA"/>
    <property type="match status" value="1"/>
</dbReference>
<keyword evidence="6" id="KW-0175">Coiled coil</keyword>
<accession>A0ABU2YMS9</accession>
<dbReference type="Gene3D" id="1.10.287.130">
    <property type="match status" value="1"/>
</dbReference>
<dbReference type="Gene3D" id="3.30.565.10">
    <property type="entry name" value="Histidine kinase-like ATPase, C-terminal domain"/>
    <property type="match status" value="1"/>
</dbReference>
<feature type="domain" description="PAS" evidence="8">
    <location>
        <begin position="55"/>
        <end position="124"/>
    </location>
</feature>
<keyword evidence="5" id="KW-0418">Kinase</keyword>
<dbReference type="GO" id="GO:0005524">
    <property type="term" value="F:ATP binding"/>
    <property type="evidence" value="ECO:0007669"/>
    <property type="project" value="UniProtKB-KW"/>
</dbReference>
<evidence type="ECO:0000256" key="5">
    <source>
        <dbReference type="ARBA" id="ARBA00022777"/>
    </source>
</evidence>
<dbReference type="InterPro" id="IPR052162">
    <property type="entry name" value="Sensor_kinase/Photoreceptor"/>
</dbReference>
<dbReference type="PROSITE" id="PS50109">
    <property type="entry name" value="HIS_KIN"/>
    <property type="match status" value="1"/>
</dbReference>
<dbReference type="PANTHER" id="PTHR43304">
    <property type="entry name" value="PHYTOCHROME-LIKE PROTEIN CPH1"/>
    <property type="match status" value="1"/>
</dbReference>
<keyword evidence="9" id="KW-0547">Nucleotide-binding</keyword>
<organism evidence="9 10">
    <name type="scientific">Microcosmobacter mediterraneus</name>
    <dbReference type="NCBI Taxonomy" id="3075607"/>
    <lineage>
        <taxon>Bacteria</taxon>
        <taxon>Pseudomonadati</taxon>
        <taxon>Bacteroidota</taxon>
        <taxon>Flavobacteriia</taxon>
        <taxon>Flavobacteriales</taxon>
        <taxon>Flavobacteriaceae</taxon>
        <taxon>Microcosmobacter</taxon>
    </lineage>
</organism>
<dbReference type="EMBL" id="JAVRIA010000005">
    <property type="protein sequence ID" value="MDT0558974.1"/>
    <property type="molecule type" value="Genomic_DNA"/>
</dbReference>
<keyword evidence="9" id="KW-0067">ATP-binding</keyword>
<dbReference type="Pfam" id="PF00512">
    <property type="entry name" value="HisKA"/>
    <property type="match status" value="1"/>
</dbReference>
<protein>
    <recommendedName>
        <fullName evidence="2">histidine kinase</fullName>
        <ecNumber evidence="2">2.7.13.3</ecNumber>
    </recommendedName>
</protein>
<dbReference type="InterPro" id="IPR036890">
    <property type="entry name" value="HATPase_C_sf"/>
</dbReference>
<name>A0ABU2YMS9_9FLAO</name>
<keyword evidence="3" id="KW-0597">Phosphoprotein</keyword>
<gene>
    <name evidence="9" type="ORF">RM697_09965</name>
</gene>
<dbReference type="Gene3D" id="3.30.450.20">
    <property type="entry name" value="PAS domain"/>
    <property type="match status" value="1"/>
</dbReference>
<comment type="caution">
    <text evidence="9">The sequence shown here is derived from an EMBL/GenBank/DDBJ whole genome shotgun (WGS) entry which is preliminary data.</text>
</comment>
<dbReference type="Pfam" id="PF13426">
    <property type="entry name" value="PAS_9"/>
    <property type="match status" value="1"/>
</dbReference>
<evidence type="ECO:0000313" key="9">
    <source>
        <dbReference type="EMBL" id="MDT0558974.1"/>
    </source>
</evidence>
<proteinExistence type="predicted"/>
<dbReference type="CDD" id="cd00130">
    <property type="entry name" value="PAS"/>
    <property type="match status" value="1"/>
</dbReference>
<evidence type="ECO:0000256" key="4">
    <source>
        <dbReference type="ARBA" id="ARBA00022679"/>
    </source>
</evidence>
<evidence type="ECO:0000256" key="6">
    <source>
        <dbReference type="SAM" id="Coils"/>
    </source>
</evidence>
<evidence type="ECO:0000256" key="1">
    <source>
        <dbReference type="ARBA" id="ARBA00000085"/>
    </source>
</evidence>
<dbReference type="RefSeq" id="WP_311427739.1">
    <property type="nucleotide sequence ID" value="NZ_JAVRIA010000005.1"/>
</dbReference>
<comment type="catalytic activity">
    <reaction evidence="1">
        <text>ATP + protein L-histidine = ADP + protein N-phospho-L-histidine.</text>
        <dbReference type="EC" id="2.7.13.3"/>
    </reaction>
</comment>
<dbReference type="Proteomes" id="UP001259492">
    <property type="component" value="Unassembled WGS sequence"/>
</dbReference>
<dbReference type="InterPro" id="IPR036097">
    <property type="entry name" value="HisK_dim/P_sf"/>
</dbReference>
<dbReference type="SUPFAM" id="SSF47384">
    <property type="entry name" value="Homodimeric domain of signal transducing histidine kinase"/>
    <property type="match status" value="1"/>
</dbReference>
<evidence type="ECO:0000256" key="2">
    <source>
        <dbReference type="ARBA" id="ARBA00012438"/>
    </source>
</evidence>
<dbReference type="SMART" id="SM00387">
    <property type="entry name" value="HATPase_c"/>
    <property type="match status" value="1"/>
</dbReference>
<sequence length="404" mass="45683">MSQEEVDILKRALAREKASRKAAEEILEAKSAELYETAQKLHESNKKLEKLVKEKTSELRGVFENIVDAYVVMDLWGNVLKMNDAAIQLLGYNNSEDDFNLLELADPTEAENVMNTFETLINQGSVTDFQVKINTKFNGQRLVHINASIILDDTNKPIAAQGIVRDITDITTLQLQKESLLKRLEKSNDELQEYAHIVSHDLKSPLRSIDALVSWLKEDNKDKLDDASLKNLNLIETTLEKMEQLISDVLNYSSVAADNNEPVEVNIQVLVEDLLKILFIPDHIKVILKGDLPVLTGDHTKLQQVFQNLISNAVKFNDKEKGIIEIDAADKGEFYKFSIKDNGIGIEPQFHDKVFKIFHALNKNKDSSGIGLSIVKKIVNLHDGKIWLESEPQVGTTFYFTLKK</sequence>
<keyword evidence="10" id="KW-1185">Reference proteome</keyword>
<dbReference type="InterPro" id="IPR000014">
    <property type="entry name" value="PAS"/>
</dbReference>